<dbReference type="STRING" id="137246.A0A401TGG0"/>
<feature type="domain" description="Nuclear pore complex protein NUP96 C-terminal" evidence="1">
    <location>
        <begin position="4"/>
        <end position="99"/>
    </location>
</feature>
<evidence type="ECO:0000313" key="2">
    <source>
        <dbReference type="EMBL" id="GCC41721.1"/>
    </source>
</evidence>
<dbReference type="InterPro" id="IPR021967">
    <property type="entry name" value="Nup98_C"/>
</dbReference>
<proteinExistence type="predicted"/>
<keyword evidence="3" id="KW-1185">Reference proteome</keyword>
<feature type="non-terminal residue" evidence="2">
    <location>
        <position position="1"/>
    </location>
</feature>
<comment type="caution">
    <text evidence="2">The sequence shown here is derived from an EMBL/GenBank/DDBJ whole genome shotgun (WGS) entry which is preliminary data.</text>
</comment>
<name>A0A401TGG0_CHIPU</name>
<dbReference type="EMBL" id="BEZZ01061594">
    <property type="protein sequence ID" value="GCC41721.1"/>
    <property type="molecule type" value="Genomic_DNA"/>
</dbReference>
<dbReference type="OrthoDB" id="3797628at2759"/>
<protein>
    <recommendedName>
        <fullName evidence="1">Nuclear pore complex protein NUP96 C-terminal domain-containing protein</fullName>
    </recommendedName>
</protein>
<reference evidence="2 3" key="1">
    <citation type="journal article" date="2018" name="Nat. Ecol. Evol.">
        <title>Shark genomes provide insights into elasmobranch evolution and the origin of vertebrates.</title>
        <authorList>
            <person name="Hara Y"/>
            <person name="Yamaguchi K"/>
            <person name="Onimaru K"/>
            <person name="Kadota M"/>
            <person name="Koyanagi M"/>
            <person name="Keeley SD"/>
            <person name="Tatsumi K"/>
            <person name="Tanaka K"/>
            <person name="Motone F"/>
            <person name="Kageyama Y"/>
            <person name="Nozu R"/>
            <person name="Adachi N"/>
            <person name="Nishimura O"/>
            <person name="Nakagawa R"/>
            <person name="Tanegashima C"/>
            <person name="Kiyatake I"/>
            <person name="Matsumoto R"/>
            <person name="Murakumo K"/>
            <person name="Nishida K"/>
            <person name="Terakita A"/>
            <person name="Kuratani S"/>
            <person name="Sato K"/>
            <person name="Hyodo S Kuraku.S."/>
        </authorList>
    </citation>
    <scope>NUCLEOTIDE SEQUENCE [LARGE SCALE GENOMIC DNA]</scope>
</reference>
<evidence type="ECO:0000313" key="3">
    <source>
        <dbReference type="Proteomes" id="UP000287033"/>
    </source>
</evidence>
<dbReference type="AlphaFoldDB" id="A0A401TGG0"/>
<dbReference type="Proteomes" id="UP000287033">
    <property type="component" value="Unassembled WGS sequence"/>
</dbReference>
<dbReference type="Pfam" id="PF12110">
    <property type="entry name" value="Nup96"/>
    <property type="match status" value="1"/>
</dbReference>
<gene>
    <name evidence="2" type="ORF">chiPu_0025590</name>
</gene>
<sequence length="101" mass="12042">IEASENEEEEAPHQDICYHLLKLYSDRHYELHPLLNPRTVTADYLDYRLSWHLWMVLQAMNYTHLSEKHQTMVHTSFAAQLEAVGLWEWAIFVLLHIPDVQ</sequence>
<organism evidence="2 3">
    <name type="scientific">Chiloscyllium punctatum</name>
    <name type="common">Brownbanded bambooshark</name>
    <name type="synonym">Hemiscyllium punctatum</name>
    <dbReference type="NCBI Taxonomy" id="137246"/>
    <lineage>
        <taxon>Eukaryota</taxon>
        <taxon>Metazoa</taxon>
        <taxon>Chordata</taxon>
        <taxon>Craniata</taxon>
        <taxon>Vertebrata</taxon>
        <taxon>Chondrichthyes</taxon>
        <taxon>Elasmobranchii</taxon>
        <taxon>Galeomorphii</taxon>
        <taxon>Galeoidea</taxon>
        <taxon>Orectolobiformes</taxon>
        <taxon>Hemiscylliidae</taxon>
        <taxon>Chiloscyllium</taxon>
    </lineage>
</organism>
<evidence type="ECO:0000259" key="1">
    <source>
        <dbReference type="Pfam" id="PF12110"/>
    </source>
</evidence>
<accession>A0A401TGG0</accession>